<protein>
    <recommendedName>
        <fullName evidence="1">BLUF domain-containing protein</fullName>
    </recommendedName>
</protein>
<dbReference type="GO" id="GO:0009882">
    <property type="term" value="F:blue light photoreceptor activity"/>
    <property type="evidence" value="ECO:0007669"/>
    <property type="project" value="InterPro"/>
</dbReference>
<evidence type="ECO:0000313" key="3">
    <source>
        <dbReference type="Proteomes" id="UP000502706"/>
    </source>
</evidence>
<dbReference type="KEGG" id="rmar:GBA65_18810"/>
<feature type="domain" description="BLUF" evidence="1">
    <location>
        <begin position="1"/>
        <end position="92"/>
    </location>
</feature>
<dbReference type="GO" id="GO:0071949">
    <property type="term" value="F:FAD binding"/>
    <property type="evidence" value="ECO:0007669"/>
    <property type="project" value="InterPro"/>
</dbReference>
<dbReference type="Gene3D" id="3.30.70.100">
    <property type="match status" value="1"/>
</dbReference>
<sequence length="138" mass="15534">MFFLTYASTATQDLSKADLNELLAQCRKNNADLGVTGMLLYKDGNFMQVLEGEESTVRSLYAKIGGDPRHKGEILLQQGTLEERQFPGWSMGYRDLDSHEASSIPEYSEFLNTPLTGEEFSANPSRSQKLLLSFKRNM</sequence>
<dbReference type="Pfam" id="PF04940">
    <property type="entry name" value="BLUF"/>
    <property type="match status" value="1"/>
</dbReference>
<gene>
    <name evidence="2" type="ORF">GBA65_18810</name>
</gene>
<dbReference type="AlphaFoldDB" id="A0A6G8Q182"/>
<dbReference type="RefSeq" id="WP_166397905.1">
    <property type="nucleotide sequence ID" value="NZ_CP045121.1"/>
</dbReference>
<keyword evidence="3" id="KW-1185">Reference proteome</keyword>
<dbReference type="Proteomes" id="UP000502706">
    <property type="component" value="Chromosome"/>
</dbReference>
<dbReference type="SMART" id="SM01034">
    <property type="entry name" value="BLUF"/>
    <property type="match status" value="1"/>
</dbReference>
<dbReference type="EMBL" id="CP045121">
    <property type="protein sequence ID" value="QIN80232.1"/>
    <property type="molecule type" value="Genomic_DNA"/>
</dbReference>
<accession>A0A6G8Q182</accession>
<dbReference type="InterPro" id="IPR007024">
    <property type="entry name" value="BLUF_domain"/>
</dbReference>
<dbReference type="PROSITE" id="PS50925">
    <property type="entry name" value="BLUF"/>
    <property type="match status" value="1"/>
</dbReference>
<evidence type="ECO:0000259" key="1">
    <source>
        <dbReference type="PROSITE" id="PS50925"/>
    </source>
</evidence>
<dbReference type="InterPro" id="IPR036046">
    <property type="entry name" value="Acylphosphatase-like_dom_sf"/>
</dbReference>
<evidence type="ECO:0000313" key="2">
    <source>
        <dbReference type="EMBL" id="QIN80232.1"/>
    </source>
</evidence>
<proteinExistence type="predicted"/>
<dbReference type="SUPFAM" id="SSF54975">
    <property type="entry name" value="Acylphosphatase/BLUF domain-like"/>
    <property type="match status" value="1"/>
</dbReference>
<organism evidence="2 3">
    <name type="scientific">Rubrobacter marinus</name>
    <dbReference type="NCBI Taxonomy" id="2653852"/>
    <lineage>
        <taxon>Bacteria</taxon>
        <taxon>Bacillati</taxon>
        <taxon>Actinomycetota</taxon>
        <taxon>Rubrobacteria</taxon>
        <taxon>Rubrobacterales</taxon>
        <taxon>Rubrobacteraceae</taxon>
        <taxon>Rubrobacter</taxon>
    </lineage>
</organism>
<reference evidence="2 3" key="1">
    <citation type="submission" date="2019-10" db="EMBL/GenBank/DDBJ databases">
        <title>Rubrobacter sp nov SCSIO 52915 isolated from a deep-sea sediment in the South China Sea.</title>
        <authorList>
            <person name="Chen R.W."/>
        </authorList>
    </citation>
    <scope>NUCLEOTIDE SEQUENCE [LARGE SCALE GENOMIC DNA]</scope>
    <source>
        <strain evidence="2 3">SCSIO 52915</strain>
    </source>
</reference>
<name>A0A6G8Q182_9ACTN</name>